<comment type="caution">
    <text evidence="7">The sequence shown here is derived from an EMBL/GenBank/DDBJ whole genome shotgun (WGS) entry which is preliminary data.</text>
</comment>
<feature type="transmembrane region" description="Helical" evidence="5">
    <location>
        <begin position="52"/>
        <end position="71"/>
    </location>
</feature>
<evidence type="ECO:0000313" key="7">
    <source>
        <dbReference type="EMBL" id="PWA09893.1"/>
    </source>
</evidence>
<keyword evidence="8" id="KW-1185">Reference proteome</keyword>
<feature type="transmembrane region" description="Helical" evidence="5">
    <location>
        <begin position="12"/>
        <end position="32"/>
    </location>
</feature>
<dbReference type="InterPro" id="IPR009908">
    <property type="entry name" value="Methylamine_util_MauE"/>
</dbReference>
<evidence type="ECO:0000256" key="3">
    <source>
        <dbReference type="ARBA" id="ARBA00022989"/>
    </source>
</evidence>
<gene>
    <name evidence="7" type="ORF">DB891_06880</name>
</gene>
<feature type="transmembrane region" description="Helical" evidence="5">
    <location>
        <begin position="151"/>
        <end position="171"/>
    </location>
</feature>
<keyword evidence="2 5" id="KW-0812">Transmembrane</keyword>
<dbReference type="UniPathway" id="UPA00895"/>
<dbReference type="OrthoDB" id="673785at2"/>
<dbReference type="Pfam" id="PF07291">
    <property type="entry name" value="MauE"/>
    <property type="match status" value="1"/>
</dbReference>
<name>A0A2U1JYP5_9FLAO</name>
<proteinExistence type="predicted"/>
<keyword evidence="3 5" id="KW-1133">Transmembrane helix</keyword>
<feature type="transmembrane region" description="Helical" evidence="5">
    <location>
        <begin position="120"/>
        <end position="139"/>
    </location>
</feature>
<reference evidence="7 8" key="1">
    <citation type="submission" date="2018-04" db="EMBL/GenBank/DDBJ databases">
        <title>Flavobacterium sp. nov., isolated from glacier ice.</title>
        <authorList>
            <person name="Liu Q."/>
            <person name="Xin Y.-H."/>
        </authorList>
    </citation>
    <scope>NUCLEOTIDE SEQUENCE [LARGE SCALE GENOMIC DNA]</scope>
    <source>
        <strain evidence="7 8">LB2P30</strain>
    </source>
</reference>
<dbReference type="GO" id="GO:0030416">
    <property type="term" value="P:methylamine metabolic process"/>
    <property type="evidence" value="ECO:0007669"/>
    <property type="project" value="InterPro"/>
</dbReference>
<feature type="transmembrane region" description="Helical" evidence="5">
    <location>
        <begin position="78"/>
        <end position="100"/>
    </location>
</feature>
<dbReference type="EMBL" id="QCZH01000005">
    <property type="protein sequence ID" value="PWA09893.1"/>
    <property type="molecule type" value="Genomic_DNA"/>
</dbReference>
<dbReference type="Proteomes" id="UP000245618">
    <property type="component" value="Unassembled WGS sequence"/>
</dbReference>
<keyword evidence="4 5" id="KW-0472">Membrane</keyword>
<accession>A0A2U1JYP5</accession>
<evidence type="ECO:0000256" key="5">
    <source>
        <dbReference type="SAM" id="Phobius"/>
    </source>
</evidence>
<comment type="subcellular location">
    <subcellularLocation>
        <location evidence="1">Membrane</location>
        <topology evidence="1">Multi-pass membrane protein</topology>
    </subcellularLocation>
</comment>
<organism evidence="7 8">
    <name type="scientific">Flavobacterium laiguense</name>
    <dbReference type="NCBI Taxonomy" id="2169409"/>
    <lineage>
        <taxon>Bacteria</taxon>
        <taxon>Pseudomonadati</taxon>
        <taxon>Bacteroidota</taxon>
        <taxon>Flavobacteriia</taxon>
        <taxon>Flavobacteriales</taxon>
        <taxon>Flavobacteriaceae</taxon>
        <taxon>Flavobacterium</taxon>
    </lineage>
</organism>
<evidence type="ECO:0000313" key="8">
    <source>
        <dbReference type="Proteomes" id="UP000245618"/>
    </source>
</evidence>
<dbReference type="AlphaFoldDB" id="A0A2U1JYP5"/>
<dbReference type="GO" id="GO:0016020">
    <property type="term" value="C:membrane"/>
    <property type="evidence" value="ECO:0007669"/>
    <property type="project" value="UniProtKB-SubCell"/>
</dbReference>
<feature type="domain" description="Methylamine utilisation protein MauE" evidence="6">
    <location>
        <begin position="11"/>
        <end position="134"/>
    </location>
</feature>
<evidence type="ECO:0000259" key="6">
    <source>
        <dbReference type="Pfam" id="PF07291"/>
    </source>
</evidence>
<dbReference type="RefSeq" id="WP_116761911.1">
    <property type="nucleotide sequence ID" value="NZ_QCZH01000005.1"/>
</dbReference>
<evidence type="ECO:0000256" key="4">
    <source>
        <dbReference type="ARBA" id="ARBA00023136"/>
    </source>
</evidence>
<evidence type="ECO:0000256" key="2">
    <source>
        <dbReference type="ARBA" id="ARBA00022692"/>
    </source>
</evidence>
<sequence>MKLSVQNSRIVLNSICQLYILLFVYAAVSKLLDFENFQVQLGQSPLLSTFASWVSWLVPIVELVIALLLIFPKWRITGLFAAFSLMIMFTTYIFIILNYSSFVPCSCGGILEKMSWNTHLVFNVIFVVLGALALQNQVTSENTRYHIKLSLIKSIPISIVFSIGIVIVLFLSSEDIMQHQNPFIRRYIRRSIALVHSTDLKFNSYYFSGYNEGRIYLGNYTDPLHVLSINTTFKSQKVTKIDFRNKNLPFRLVTILVKGKYFFLIDGSVPCVFRGKIQDWKITEELKGIPNFTIAEPIDSTTVVFRNNSGENAANVLGVFNSKTSPKVHYAPSLLQKQIDGIFDTDGMLHFNSELGKIVYVYFYRNEIILADKYATLDRREHTIDTVSHAKIKVGYLKAGTQRKMAAPPSIVNAVTATKNNLLFVQSKVPGLYENDVMWKHAAIIDVYNLKKNAYVLSFPIFGIENTKLQSMFITTTHLYAIIGTQLMIYELKGSLRKEMINGTPISSNL</sequence>
<protein>
    <recommendedName>
        <fullName evidence="6">Methylamine utilisation protein MauE domain-containing protein</fullName>
    </recommendedName>
</protein>
<evidence type="ECO:0000256" key="1">
    <source>
        <dbReference type="ARBA" id="ARBA00004141"/>
    </source>
</evidence>